<keyword evidence="1" id="KW-0472">Membrane</keyword>
<dbReference type="EMBL" id="FOOQ01000001">
    <property type="protein sequence ID" value="SFF84431.1"/>
    <property type="molecule type" value="Genomic_DNA"/>
</dbReference>
<protein>
    <submittedName>
        <fullName evidence="2">Uncharacterized protein</fullName>
    </submittedName>
</protein>
<name>A0A1I2M5C8_9EURY</name>
<proteinExistence type="predicted"/>
<accession>A0A1I2M5C8</accession>
<evidence type="ECO:0000313" key="3">
    <source>
        <dbReference type="Proteomes" id="UP000198876"/>
    </source>
</evidence>
<gene>
    <name evidence="2" type="ORF">SAMN04488063_0499</name>
</gene>
<feature type="transmembrane region" description="Helical" evidence="1">
    <location>
        <begin position="12"/>
        <end position="31"/>
    </location>
</feature>
<evidence type="ECO:0000313" key="2">
    <source>
        <dbReference type="EMBL" id="SFF84431.1"/>
    </source>
</evidence>
<keyword evidence="3" id="KW-1185">Reference proteome</keyword>
<keyword evidence="1" id="KW-1133">Transmembrane helix</keyword>
<feature type="transmembrane region" description="Helical" evidence="1">
    <location>
        <begin position="43"/>
        <end position="63"/>
    </location>
</feature>
<dbReference type="AlphaFoldDB" id="A0A1I2M5C8"/>
<reference evidence="3" key="1">
    <citation type="submission" date="2016-10" db="EMBL/GenBank/DDBJ databases">
        <authorList>
            <person name="Varghese N."/>
            <person name="Submissions S."/>
        </authorList>
    </citation>
    <scope>NUCLEOTIDE SEQUENCE [LARGE SCALE GENOMIC DNA]</scope>
    <source>
        <strain evidence="3">CGMCC 1.7739</strain>
    </source>
</reference>
<evidence type="ECO:0000256" key="1">
    <source>
        <dbReference type="SAM" id="Phobius"/>
    </source>
</evidence>
<dbReference type="Proteomes" id="UP000198876">
    <property type="component" value="Unassembled WGS sequence"/>
</dbReference>
<keyword evidence="1" id="KW-0812">Transmembrane</keyword>
<dbReference type="OrthoDB" id="253186at2157"/>
<sequence>MGLKSAVGGAFGYLCLAVALGATLWGLWLLGETLWRGVTEVRLFATMVAFGCAVTFGFFGYFVRKAVAGQILPMDVDRSVAYRGGR</sequence>
<organism evidence="2 3">
    <name type="scientific">Halopelagius inordinatus</name>
    <dbReference type="NCBI Taxonomy" id="553467"/>
    <lineage>
        <taxon>Archaea</taxon>
        <taxon>Methanobacteriati</taxon>
        <taxon>Methanobacteriota</taxon>
        <taxon>Stenosarchaea group</taxon>
        <taxon>Halobacteria</taxon>
        <taxon>Halobacteriales</taxon>
        <taxon>Haloferacaceae</taxon>
    </lineage>
</organism>